<dbReference type="Proteomes" id="UP001143910">
    <property type="component" value="Unassembled WGS sequence"/>
</dbReference>
<protein>
    <submittedName>
        <fullName evidence="1">Uncharacterized protein</fullName>
    </submittedName>
</protein>
<evidence type="ECO:0000313" key="2">
    <source>
        <dbReference type="Proteomes" id="UP001143910"/>
    </source>
</evidence>
<sequence>MLFHGIFTLSLATVALAGPLILRGDPAPDATFIECKDDTEDPICLAIKPPFHDVHTEITHPNGTKEFKRNLYTREQLKAIREENNVISRRQEPHQEYEDGTAAFIANMTKRDVVQPCWTEKQKWYDTHQWGYWYQSWNQVGSCFYCDNCREAIAYSFGVSQTWTVGLQLEFTDVLKATFGFTWGQTFSISDTRTCMWNNVENGCHSIWYQPLMTYHNGYANYQSHTKCSASHGLPARDVYYDHNYAYANVNQAAGAGGSVNQGNMGCNSGCGGWDKRQCDRGNFGGSLWGNPN</sequence>
<organism evidence="1 2">
    <name type="scientific">Zarea fungicola</name>
    <dbReference type="NCBI Taxonomy" id="93591"/>
    <lineage>
        <taxon>Eukaryota</taxon>
        <taxon>Fungi</taxon>
        <taxon>Dikarya</taxon>
        <taxon>Ascomycota</taxon>
        <taxon>Pezizomycotina</taxon>
        <taxon>Sordariomycetes</taxon>
        <taxon>Hypocreomycetidae</taxon>
        <taxon>Hypocreales</taxon>
        <taxon>Cordycipitaceae</taxon>
        <taxon>Zarea</taxon>
    </lineage>
</organism>
<keyword evidence="2" id="KW-1185">Reference proteome</keyword>
<dbReference type="EMBL" id="JANJQO010000351">
    <property type="protein sequence ID" value="KAJ2978703.1"/>
    <property type="molecule type" value="Genomic_DNA"/>
</dbReference>
<reference evidence="1" key="1">
    <citation type="submission" date="2022-08" db="EMBL/GenBank/DDBJ databases">
        <title>Genome Sequence of Lecanicillium fungicola.</title>
        <authorList>
            <person name="Buettner E."/>
        </authorList>
    </citation>
    <scope>NUCLEOTIDE SEQUENCE</scope>
    <source>
        <strain evidence="1">Babe33</strain>
    </source>
</reference>
<evidence type="ECO:0000313" key="1">
    <source>
        <dbReference type="EMBL" id="KAJ2978703.1"/>
    </source>
</evidence>
<proteinExistence type="predicted"/>
<gene>
    <name evidence="1" type="ORF">NQ176_g3672</name>
</gene>
<name>A0ACC1NI26_9HYPO</name>
<accession>A0ACC1NI26</accession>
<comment type="caution">
    <text evidence="1">The sequence shown here is derived from an EMBL/GenBank/DDBJ whole genome shotgun (WGS) entry which is preliminary data.</text>
</comment>